<dbReference type="Proteomes" id="UP000642070">
    <property type="component" value="Unassembled WGS sequence"/>
</dbReference>
<dbReference type="AlphaFoldDB" id="A0A917X2T4"/>
<proteinExistence type="predicted"/>
<organism evidence="2 3">
    <name type="scientific">Dactylosporangium sucinum</name>
    <dbReference type="NCBI Taxonomy" id="1424081"/>
    <lineage>
        <taxon>Bacteria</taxon>
        <taxon>Bacillati</taxon>
        <taxon>Actinomycetota</taxon>
        <taxon>Actinomycetes</taxon>
        <taxon>Micromonosporales</taxon>
        <taxon>Micromonosporaceae</taxon>
        <taxon>Dactylosporangium</taxon>
    </lineage>
</organism>
<reference evidence="2" key="1">
    <citation type="journal article" date="2014" name="Int. J. Syst. Evol. Microbiol.">
        <title>Complete genome sequence of Corynebacterium casei LMG S-19264T (=DSM 44701T), isolated from a smear-ripened cheese.</title>
        <authorList>
            <consortium name="US DOE Joint Genome Institute (JGI-PGF)"/>
            <person name="Walter F."/>
            <person name="Albersmeier A."/>
            <person name="Kalinowski J."/>
            <person name="Ruckert C."/>
        </authorList>
    </citation>
    <scope>NUCLEOTIDE SEQUENCE</scope>
    <source>
        <strain evidence="2">JCM 19831</strain>
    </source>
</reference>
<keyword evidence="3" id="KW-1185">Reference proteome</keyword>
<accession>A0A917X2T4</accession>
<dbReference type="RefSeq" id="WP_190254233.1">
    <property type="nucleotide sequence ID" value="NZ_BMPI01000040.1"/>
</dbReference>
<feature type="region of interest" description="Disordered" evidence="1">
    <location>
        <begin position="64"/>
        <end position="108"/>
    </location>
</feature>
<sequence>MFRRRRRTAMEWPELDRDPAYDDLAMRVARGRLAQGDWGAARDVLDATGGDTALRAARVRELARLADDGREPHAGRPAAAGGREPDAAQPAAIGDGREPDAAQPASAAGGWLRAWLDEAPEEPAAVLVDGAAKARRGEPDAEEVLRQAAALAPRDPSPWVEVLWLLVGRGVQSDRRAFAAALREVKQRDPHNHPAHRAAMAFAGSDRERFAVARLGAQTAPSGAAAGVLPVEAHVAFARRTIREPGGWDRRTLVALRRYFRRDEVHDEIVAGTERWRQGRGPRAVAPRHHEALAYFFADDRERLRMVIEEIHPYLGDGHPWNHFAEDGRGDILYVVARNTALNG</sequence>
<evidence type="ECO:0000256" key="1">
    <source>
        <dbReference type="SAM" id="MobiDB-lite"/>
    </source>
</evidence>
<evidence type="ECO:0008006" key="4">
    <source>
        <dbReference type="Google" id="ProtNLM"/>
    </source>
</evidence>
<protein>
    <recommendedName>
        <fullName evidence="4">Tetratricopeptide repeat protein</fullName>
    </recommendedName>
</protein>
<evidence type="ECO:0000313" key="2">
    <source>
        <dbReference type="EMBL" id="GGM57899.1"/>
    </source>
</evidence>
<gene>
    <name evidence="2" type="ORF">GCM10007977_069430</name>
</gene>
<reference evidence="2" key="2">
    <citation type="submission" date="2020-09" db="EMBL/GenBank/DDBJ databases">
        <authorList>
            <person name="Sun Q."/>
            <person name="Ohkuma M."/>
        </authorList>
    </citation>
    <scope>NUCLEOTIDE SEQUENCE</scope>
    <source>
        <strain evidence="2">JCM 19831</strain>
    </source>
</reference>
<dbReference type="EMBL" id="BMPI01000040">
    <property type="protein sequence ID" value="GGM57899.1"/>
    <property type="molecule type" value="Genomic_DNA"/>
</dbReference>
<name>A0A917X2T4_9ACTN</name>
<comment type="caution">
    <text evidence="2">The sequence shown here is derived from an EMBL/GenBank/DDBJ whole genome shotgun (WGS) entry which is preliminary data.</text>
</comment>
<feature type="compositionally biased region" description="Basic and acidic residues" evidence="1">
    <location>
        <begin position="64"/>
        <end position="74"/>
    </location>
</feature>
<evidence type="ECO:0000313" key="3">
    <source>
        <dbReference type="Proteomes" id="UP000642070"/>
    </source>
</evidence>